<evidence type="ECO:0000256" key="1">
    <source>
        <dbReference type="ARBA" id="ARBA00005397"/>
    </source>
</evidence>
<name>A0A173ZXX8_9FIRM</name>
<dbReference type="PANTHER" id="PTHR39161">
    <property type="entry name" value="ADAPTER PROTEIN MECA"/>
    <property type="match status" value="1"/>
</dbReference>
<dbReference type="Gene3D" id="3.30.70.1950">
    <property type="match status" value="1"/>
</dbReference>
<dbReference type="Pfam" id="PF05389">
    <property type="entry name" value="MecA"/>
    <property type="match status" value="1"/>
</dbReference>
<accession>A0A173ZXX8</accession>
<dbReference type="AlphaFoldDB" id="A0A173ZXX8"/>
<protein>
    <submittedName>
        <fullName evidence="4">Adapter protein mecA 2</fullName>
    </submittedName>
</protein>
<evidence type="ECO:0000313" key="6">
    <source>
        <dbReference type="Proteomes" id="UP000095380"/>
    </source>
</evidence>
<dbReference type="EMBL" id="CYYY01000005">
    <property type="protein sequence ID" value="CUN80085.1"/>
    <property type="molecule type" value="Genomic_DNA"/>
</dbReference>
<reference evidence="6 7" key="1">
    <citation type="submission" date="2015-09" db="EMBL/GenBank/DDBJ databases">
        <authorList>
            <consortium name="Pathogen Informatics"/>
        </authorList>
    </citation>
    <scope>NUCLEOTIDE SEQUENCE [LARGE SCALE GENOMIC DNA]</scope>
    <source>
        <strain evidence="5 6">2789STDY5608851</strain>
        <strain evidence="4 7">2789STDY5608866</strain>
        <strain evidence="3 8">2789STDY5834961</strain>
    </source>
</reference>
<dbReference type="EMBL" id="CYXO01000005">
    <property type="protein sequence ID" value="CUM91214.1"/>
    <property type="molecule type" value="Genomic_DNA"/>
</dbReference>
<gene>
    <name evidence="4" type="primary">mecB</name>
    <name evidence="5" type="ORF">ERS852408_01146</name>
    <name evidence="4" type="ORF">ERS852423_01491</name>
    <name evidence="3" type="ORF">ERS852573_01096</name>
</gene>
<dbReference type="InterPro" id="IPR008681">
    <property type="entry name" value="Neg-reg_MecA"/>
</dbReference>
<evidence type="ECO:0000256" key="2">
    <source>
        <dbReference type="SAM" id="MobiDB-lite"/>
    </source>
</evidence>
<dbReference type="InterPro" id="IPR038471">
    <property type="entry name" value="MecA_C_sf"/>
</dbReference>
<evidence type="ECO:0000313" key="5">
    <source>
        <dbReference type="EMBL" id="CUN91000.1"/>
    </source>
</evidence>
<dbReference type="EMBL" id="CYYM01000004">
    <property type="protein sequence ID" value="CUN91000.1"/>
    <property type="molecule type" value="Genomic_DNA"/>
</dbReference>
<evidence type="ECO:0000313" key="3">
    <source>
        <dbReference type="EMBL" id="CUM91214.1"/>
    </source>
</evidence>
<evidence type="ECO:0000313" key="4">
    <source>
        <dbReference type="EMBL" id="CUN80085.1"/>
    </source>
</evidence>
<sequence length="250" mass="27595">MIMKIEKISDNQIRCTLTRADLADRQLQLSELAYGTEKAKSLFRDMMQQAAFEFGFEAEDIPLMIEAIPSADSIVLIITKVEDPEELDTRFSKFAPSSIADAKKKNTPGKLEGAEGLLDLLGKVQESFETQAAQTAKAASETSDDNTDKKDSGNNIRLFSFPVMENVLKAAHLLAPMYHGSNTLYKDDQEEMYLLALAQSDHSTADFNRICNMLSEYGALESASGATFAFLEEHCETFLSGNAVQQLANI</sequence>
<dbReference type="PANTHER" id="PTHR39161:SF1">
    <property type="entry name" value="ADAPTER PROTEIN MECA 1"/>
    <property type="match status" value="1"/>
</dbReference>
<evidence type="ECO:0000313" key="8">
    <source>
        <dbReference type="Proteomes" id="UP000095597"/>
    </source>
</evidence>
<dbReference type="Proteomes" id="UP000095597">
    <property type="component" value="Unassembled WGS sequence"/>
</dbReference>
<feature type="region of interest" description="Disordered" evidence="2">
    <location>
        <begin position="132"/>
        <end position="151"/>
    </location>
</feature>
<dbReference type="eggNOG" id="COG4862">
    <property type="taxonomic scope" value="Bacteria"/>
</dbReference>
<dbReference type="Proteomes" id="UP000095439">
    <property type="component" value="Unassembled WGS sequence"/>
</dbReference>
<organism evidence="4 7">
    <name type="scientific">Dorea longicatena</name>
    <dbReference type="NCBI Taxonomy" id="88431"/>
    <lineage>
        <taxon>Bacteria</taxon>
        <taxon>Bacillati</taxon>
        <taxon>Bacillota</taxon>
        <taxon>Clostridia</taxon>
        <taxon>Lachnospirales</taxon>
        <taxon>Lachnospiraceae</taxon>
        <taxon>Dorea</taxon>
    </lineage>
</organism>
<dbReference type="OrthoDB" id="2085234at2"/>
<comment type="similarity">
    <text evidence="1">Belongs to the MecA family.</text>
</comment>
<proteinExistence type="inferred from homology"/>
<dbReference type="Proteomes" id="UP000095380">
    <property type="component" value="Unassembled WGS sequence"/>
</dbReference>
<evidence type="ECO:0000313" key="7">
    <source>
        <dbReference type="Proteomes" id="UP000095439"/>
    </source>
</evidence>